<dbReference type="AlphaFoldDB" id="A0A8S1C5I4"/>
<dbReference type="Proteomes" id="UP000494165">
    <property type="component" value="Unassembled WGS sequence"/>
</dbReference>
<dbReference type="EMBL" id="CADEPI010000016">
    <property type="protein sequence ID" value="CAB3364533.1"/>
    <property type="molecule type" value="Genomic_DNA"/>
</dbReference>
<evidence type="ECO:0000313" key="2">
    <source>
        <dbReference type="Proteomes" id="UP000494165"/>
    </source>
</evidence>
<evidence type="ECO:0000313" key="1">
    <source>
        <dbReference type="EMBL" id="CAB3364533.1"/>
    </source>
</evidence>
<comment type="caution">
    <text evidence="1">The sequence shown here is derived from an EMBL/GenBank/DDBJ whole genome shotgun (WGS) entry which is preliminary data.</text>
</comment>
<reference evidence="1 2" key="1">
    <citation type="submission" date="2020-04" db="EMBL/GenBank/DDBJ databases">
        <authorList>
            <person name="Alioto T."/>
            <person name="Alioto T."/>
            <person name="Gomez Garrido J."/>
        </authorList>
    </citation>
    <scope>NUCLEOTIDE SEQUENCE [LARGE SCALE GENOMIC DNA]</scope>
</reference>
<keyword evidence="2" id="KW-1185">Reference proteome</keyword>
<sequence>MQQAASCCVAVRLPVPGLSGPVPAVLSTFQAAVDDWAVVLLRLAKPAFKSKLPISGELPSFKSPFPGKRLQHVLHLPLFAVGLQFWTASVSSQSVTQIDSAGRVTPLFCVFLSNLCGHCVGEPLDSQCLRRLSDWRIYRIYKKKNVTFLFEDR</sequence>
<name>A0A8S1C5I4_9INSE</name>
<accession>A0A8S1C5I4</accession>
<organism evidence="1 2">
    <name type="scientific">Cloeon dipterum</name>
    <dbReference type="NCBI Taxonomy" id="197152"/>
    <lineage>
        <taxon>Eukaryota</taxon>
        <taxon>Metazoa</taxon>
        <taxon>Ecdysozoa</taxon>
        <taxon>Arthropoda</taxon>
        <taxon>Hexapoda</taxon>
        <taxon>Insecta</taxon>
        <taxon>Pterygota</taxon>
        <taxon>Palaeoptera</taxon>
        <taxon>Ephemeroptera</taxon>
        <taxon>Pisciforma</taxon>
        <taxon>Baetidae</taxon>
        <taxon>Cloeon</taxon>
    </lineage>
</organism>
<proteinExistence type="predicted"/>
<gene>
    <name evidence="1" type="ORF">CLODIP_2_CD09218</name>
</gene>
<protein>
    <submittedName>
        <fullName evidence="1">Uncharacterized protein</fullName>
    </submittedName>
</protein>